<proteinExistence type="predicted"/>
<dbReference type="SMART" id="SM00248">
    <property type="entry name" value="ANK"/>
    <property type="match status" value="3"/>
</dbReference>
<dbReference type="SUPFAM" id="SSF48403">
    <property type="entry name" value="Ankyrin repeat"/>
    <property type="match status" value="1"/>
</dbReference>
<evidence type="ECO:0000256" key="1">
    <source>
        <dbReference type="SAM" id="MobiDB-lite"/>
    </source>
</evidence>
<evidence type="ECO:0000313" key="2">
    <source>
        <dbReference type="EMBL" id="QID06598.1"/>
    </source>
</evidence>
<organism evidence="2">
    <name type="scientific">Borely moumouvirus</name>
    <dbReference type="NCBI Taxonomy" id="2712067"/>
    <lineage>
        <taxon>Viruses</taxon>
        <taxon>Varidnaviria</taxon>
        <taxon>Bamfordvirae</taxon>
        <taxon>Nucleocytoviricota</taxon>
        <taxon>Megaviricetes</taxon>
        <taxon>Imitervirales</taxon>
        <taxon>Mimiviridae</taxon>
        <taxon>Megamimivirinae</taxon>
        <taxon>Moumouvirus</taxon>
    </lineage>
</organism>
<accession>A0A6G6AE33</accession>
<dbReference type="EMBL" id="MN175499">
    <property type="protein sequence ID" value="QID06598.1"/>
    <property type="molecule type" value="Genomic_DNA"/>
</dbReference>
<feature type="region of interest" description="Disordered" evidence="1">
    <location>
        <begin position="1"/>
        <end position="20"/>
    </location>
</feature>
<reference evidence="2" key="1">
    <citation type="submission" date="2019-07" db="EMBL/GenBank/DDBJ databases">
        <title>The discovery of a new lineage B mimivirus raises questions about particles surface fibrils.</title>
        <authorList>
            <person name="Silva L.K.S."/>
            <person name="Rodrigues R.A.L."/>
            <person name="Andrade A.C.S.P."/>
            <person name="Hikida H."/>
            <person name="Andreani J."/>
            <person name="Levasseur A."/>
            <person name="La Scola B."/>
            <person name="Abrahao J.S."/>
        </authorList>
    </citation>
    <scope>NUCLEOTIDE SEQUENCE</scope>
    <source>
        <strain evidence="2">B60</strain>
    </source>
</reference>
<sequence length="472" mass="55728">MKKFNTYYNPNHNGKSKNHHKSYLKTNQYKINNQVKRRVYKQSNKRIKKENEKNLDKILHENNYQGSFLTPNGWIIGDFITPVKEYPWHIISDLFSKYINFYSRSQNKKNFLDRLLKAKINFRKCEIGNISHLMLACGCSFGDKNLALVKFLIKQGINVSAIDIFGKSALDYSLEKQGNIEIIKLLIGHIVDKSLLNKALLTWSNTHYLPDVKIADILIKSGASINVTDDNGNSLLINIIRGQLYDEKYIFNINSKNHIIKLFDDIEIKKLRKKNNFYETIVEITKFLLKNDFDTKLKYLIPTGHNYITLFSISNKKKYSLLDYIFHLQDKFNDQVDYYFELDSNLKNLDMCYPQNNRMDKKQCYNKLIELFLVYGCEYKSSIGKLYKNHFETIQTIEFGKKYFKTIKRELQNIYTKIIYQPGGILSNIFKIQWQYHNGLDYDDIKKSNQKLFNYFSIGDEEKLVQIINSIN</sequence>
<dbReference type="InterPro" id="IPR002110">
    <property type="entry name" value="Ankyrin_rpt"/>
</dbReference>
<dbReference type="Pfam" id="PF12796">
    <property type="entry name" value="Ank_2"/>
    <property type="match status" value="1"/>
</dbReference>
<name>A0A6G6AE33_9VIRU</name>
<dbReference type="InterPro" id="IPR036770">
    <property type="entry name" value="Ankyrin_rpt-contain_sf"/>
</dbReference>
<feature type="compositionally biased region" description="Polar residues" evidence="1">
    <location>
        <begin position="1"/>
        <end position="13"/>
    </location>
</feature>
<dbReference type="Gene3D" id="1.25.40.20">
    <property type="entry name" value="Ankyrin repeat-containing domain"/>
    <property type="match status" value="1"/>
</dbReference>
<protein>
    <submittedName>
        <fullName evidence="2">Ankyrin repeat-containing protein</fullName>
    </submittedName>
</protein>